<organism evidence="1 2">
    <name type="scientific">Jiangella mangrovi</name>
    <dbReference type="NCBI Taxonomy" id="1524084"/>
    <lineage>
        <taxon>Bacteria</taxon>
        <taxon>Bacillati</taxon>
        <taxon>Actinomycetota</taxon>
        <taxon>Actinomycetes</taxon>
        <taxon>Jiangellales</taxon>
        <taxon>Jiangellaceae</taxon>
        <taxon>Jiangella</taxon>
    </lineage>
</organism>
<reference evidence="1 2" key="1">
    <citation type="submission" date="2020-08" db="EMBL/GenBank/DDBJ databases">
        <title>Sequencing the genomes of 1000 actinobacteria strains.</title>
        <authorList>
            <person name="Klenk H.-P."/>
        </authorList>
    </citation>
    <scope>NUCLEOTIDE SEQUENCE [LARGE SCALE GENOMIC DNA]</scope>
    <source>
        <strain evidence="1 2">DSM 102122</strain>
    </source>
</reference>
<evidence type="ECO:0000313" key="1">
    <source>
        <dbReference type="EMBL" id="MBB5790738.1"/>
    </source>
</evidence>
<dbReference type="EMBL" id="JACHMM010000001">
    <property type="protein sequence ID" value="MBB5790738.1"/>
    <property type="molecule type" value="Genomic_DNA"/>
</dbReference>
<dbReference type="RefSeq" id="WP_184827025.1">
    <property type="nucleotide sequence ID" value="NZ_JACHMM010000001.1"/>
</dbReference>
<dbReference type="Proteomes" id="UP000542813">
    <property type="component" value="Unassembled WGS sequence"/>
</dbReference>
<evidence type="ECO:0000313" key="2">
    <source>
        <dbReference type="Proteomes" id="UP000542813"/>
    </source>
</evidence>
<gene>
    <name evidence="1" type="ORF">HD601_005313</name>
</gene>
<accession>A0A7W9LNV7</accession>
<name>A0A7W9LNV7_9ACTN</name>
<keyword evidence="2" id="KW-1185">Reference proteome</keyword>
<proteinExistence type="predicted"/>
<dbReference type="AlphaFoldDB" id="A0A7W9LNV7"/>
<comment type="caution">
    <text evidence="1">The sequence shown here is derived from an EMBL/GenBank/DDBJ whole genome shotgun (WGS) entry which is preliminary data.</text>
</comment>
<protein>
    <submittedName>
        <fullName evidence="1">Uncharacterized protein</fullName>
    </submittedName>
</protein>
<sequence length="64" mass="6976">MLRDGRKAGPRSLLARLTLIRAHTRILGETLRDLRPLIVALTLLGAGLVLDADDALRHLVALLT</sequence>